<keyword evidence="5 7" id="KW-0472">Membrane</keyword>
<feature type="region of interest" description="Disordered" evidence="6">
    <location>
        <begin position="1"/>
        <end position="23"/>
    </location>
</feature>
<feature type="transmembrane region" description="Helical" evidence="7">
    <location>
        <begin position="200"/>
        <end position="218"/>
    </location>
</feature>
<feature type="transmembrane region" description="Helical" evidence="7">
    <location>
        <begin position="79"/>
        <end position="103"/>
    </location>
</feature>
<evidence type="ECO:0000313" key="9">
    <source>
        <dbReference type="Proteomes" id="UP000799778"/>
    </source>
</evidence>
<evidence type="ECO:0000256" key="6">
    <source>
        <dbReference type="SAM" id="MobiDB-lite"/>
    </source>
</evidence>
<organism evidence="8 9">
    <name type="scientific">Aaosphaeria arxii CBS 175.79</name>
    <dbReference type="NCBI Taxonomy" id="1450172"/>
    <lineage>
        <taxon>Eukaryota</taxon>
        <taxon>Fungi</taxon>
        <taxon>Dikarya</taxon>
        <taxon>Ascomycota</taxon>
        <taxon>Pezizomycotina</taxon>
        <taxon>Dothideomycetes</taxon>
        <taxon>Pleosporomycetidae</taxon>
        <taxon>Pleosporales</taxon>
        <taxon>Pleosporales incertae sedis</taxon>
        <taxon>Aaosphaeria</taxon>
    </lineage>
</organism>
<evidence type="ECO:0000313" key="8">
    <source>
        <dbReference type="EMBL" id="KAF2011281.1"/>
    </source>
</evidence>
<gene>
    <name evidence="8" type="ORF">BU24DRAFT_397718</name>
</gene>
<dbReference type="InterPro" id="IPR002293">
    <property type="entry name" value="AA/rel_permease1"/>
</dbReference>
<feature type="transmembrane region" description="Helical" evidence="7">
    <location>
        <begin position="404"/>
        <end position="427"/>
    </location>
</feature>
<evidence type="ECO:0000256" key="3">
    <source>
        <dbReference type="ARBA" id="ARBA00022692"/>
    </source>
</evidence>
<comment type="subcellular location">
    <subcellularLocation>
        <location evidence="1">Membrane</location>
        <topology evidence="1">Multi-pass membrane protein</topology>
    </subcellularLocation>
</comment>
<feature type="transmembrane region" description="Helical" evidence="7">
    <location>
        <begin position="278"/>
        <end position="301"/>
    </location>
</feature>
<dbReference type="GO" id="GO:0016020">
    <property type="term" value="C:membrane"/>
    <property type="evidence" value="ECO:0007669"/>
    <property type="project" value="UniProtKB-SubCell"/>
</dbReference>
<dbReference type="EMBL" id="ML978074">
    <property type="protein sequence ID" value="KAF2011281.1"/>
    <property type="molecule type" value="Genomic_DNA"/>
</dbReference>
<dbReference type="OrthoDB" id="3257095at2759"/>
<feature type="transmembrane region" description="Helical" evidence="7">
    <location>
        <begin position="465"/>
        <end position="485"/>
    </location>
</feature>
<feature type="transmembrane region" description="Helical" evidence="7">
    <location>
        <begin position="168"/>
        <end position="188"/>
    </location>
</feature>
<reference evidence="8" key="1">
    <citation type="journal article" date="2020" name="Stud. Mycol.">
        <title>101 Dothideomycetes genomes: a test case for predicting lifestyles and emergence of pathogens.</title>
        <authorList>
            <person name="Haridas S."/>
            <person name="Albert R."/>
            <person name="Binder M."/>
            <person name="Bloem J."/>
            <person name="Labutti K."/>
            <person name="Salamov A."/>
            <person name="Andreopoulos B."/>
            <person name="Baker S."/>
            <person name="Barry K."/>
            <person name="Bills G."/>
            <person name="Bluhm B."/>
            <person name="Cannon C."/>
            <person name="Castanera R."/>
            <person name="Culley D."/>
            <person name="Daum C."/>
            <person name="Ezra D."/>
            <person name="Gonzalez J."/>
            <person name="Henrissat B."/>
            <person name="Kuo A."/>
            <person name="Liang C."/>
            <person name="Lipzen A."/>
            <person name="Lutzoni F."/>
            <person name="Magnuson J."/>
            <person name="Mondo S."/>
            <person name="Nolan M."/>
            <person name="Ohm R."/>
            <person name="Pangilinan J."/>
            <person name="Park H.-J."/>
            <person name="Ramirez L."/>
            <person name="Alfaro M."/>
            <person name="Sun H."/>
            <person name="Tritt A."/>
            <person name="Yoshinaga Y."/>
            <person name="Zwiers L.-H."/>
            <person name="Turgeon B."/>
            <person name="Goodwin S."/>
            <person name="Spatafora J."/>
            <person name="Crous P."/>
            <person name="Grigoriev I."/>
        </authorList>
    </citation>
    <scope>NUCLEOTIDE SEQUENCE</scope>
    <source>
        <strain evidence="8">CBS 175.79</strain>
    </source>
</reference>
<sequence length="533" mass="57319">MEEIEVHGKGEVRNRSNRTDLSADGDRTDLANIGKKQVLKRRFGFMSMIGFSCTLMATWAGLLTYFAGPLMNGGSAGSVYGFIFSWFGVITVMCSLAELASMAPTAGGQYHYVAMLSPESCQKILSYIAGWATVCAWQATVSAVCLPLATIVQGLVILNYPNYAAERWHATLMAYAFILLALFVNTYLNKYFNKIEGMILILYIIGFFGVVISLSALSEHITAEAVFHSWNNGGGWESMSLAWFVSLAAFAGAFAGADGATHMAEEIHNASVVVPRSMVTSVIINGVFGFAALIAILFSITDLEGAFASPTGYPFMAVFQSAAGVKGATVMTCTIVCLGTFGSWALLATASRQMWAFARDNGLPGSGHLSRIEPKSALPWYAIAVTIGINFLIPLIYIGSATGFNAVISLLVSSFYISFVIPCYLLLWRRLSGAIKEPTPGGDTGFKNTPGSRRLIWGPWRMPKIVGIVFNAIACGFATIILAFSCFPSTAVVDKTTMNYSSVVTGGVIVLAMVYYVVHGRKVYLGPTIEIEA</sequence>
<dbReference type="GO" id="GO:0022857">
    <property type="term" value="F:transmembrane transporter activity"/>
    <property type="evidence" value="ECO:0007669"/>
    <property type="project" value="InterPro"/>
</dbReference>
<feature type="compositionally biased region" description="Basic and acidic residues" evidence="6">
    <location>
        <begin position="1"/>
        <end position="18"/>
    </location>
</feature>
<name>A0A6A5XEI3_9PLEO</name>
<dbReference type="AlphaFoldDB" id="A0A6A5XEI3"/>
<dbReference type="PANTHER" id="PTHR45649:SF1">
    <property type="entry name" value="TRANSPORTER, PUTATIVE (EUROFUNG)-RELATED"/>
    <property type="match status" value="1"/>
</dbReference>
<keyword evidence="3 7" id="KW-0812">Transmembrane</keyword>
<evidence type="ECO:0000256" key="2">
    <source>
        <dbReference type="ARBA" id="ARBA00022448"/>
    </source>
</evidence>
<dbReference type="PIRSF" id="PIRSF006060">
    <property type="entry name" value="AA_transporter"/>
    <property type="match status" value="1"/>
</dbReference>
<keyword evidence="9" id="KW-1185">Reference proteome</keyword>
<proteinExistence type="predicted"/>
<keyword evidence="2" id="KW-0813">Transport</keyword>
<dbReference type="PANTHER" id="PTHR45649">
    <property type="entry name" value="AMINO-ACID PERMEASE BAT1"/>
    <property type="match status" value="1"/>
</dbReference>
<dbReference type="Pfam" id="PF13520">
    <property type="entry name" value="AA_permease_2"/>
    <property type="match status" value="1"/>
</dbReference>
<protein>
    <submittedName>
        <fullName evidence="8">Amino acid permease</fullName>
    </submittedName>
</protein>
<feature type="transmembrane region" description="Helical" evidence="7">
    <location>
        <begin position="321"/>
        <end position="347"/>
    </location>
</feature>
<dbReference type="Proteomes" id="UP000799778">
    <property type="component" value="Unassembled WGS sequence"/>
</dbReference>
<keyword evidence="4 7" id="KW-1133">Transmembrane helix</keyword>
<evidence type="ECO:0000256" key="5">
    <source>
        <dbReference type="ARBA" id="ARBA00023136"/>
    </source>
</evidence>
<dbReference type="Gene3D" id="1.20.1740.10">
    <property type="entry name" value="Amino acid/polyamine transporter I"/>
    <property type="match status" value="1"/>
</dbReference>
<feature type="transmembrane region" description="Helical" evidence="7">
    <location>
        <begin position="43"/>
        <end position="67"/>
    </location>
</feature>
<feature type="transmembrane region" description="Helical" evidence="7">
    <location>
        <begin position="497"/>
        <end position="518"/>
    </location>
</feature>
<evidence type="ECO:0000256" key="7">
    <source>
        <dbReference type="SAM" id="Phobius"/>
    </source>
</evidence>
<feature type="transmembrane region" description="Helical" evidence="7">
    <location>
        <begin position="378"/>
        <end position="398"/>
    </location>
</feature>
<evidence type="ECO:0000256" key="4">
    <source>
        <dbReference type="ARBA" id="ARBA00022989"/>
    </source>
</evidence>
<dbReference type="GeneID" id="54282750"/>
<evidence type="ECO:0000256" key="1">
    <source>
        <dbReference type="ARBA" id="ARBA00004141"/>
    </source>
</evidence>
<dbReference type="RefSeq" id="XP_033379620.1">
    <property type="nucleotide sequence ID" value="XM_033525353.1"/>
</dbReference>
<accession>A0A6A5XEI3</accession>
<feature type="transmembrane region" description="Helical" evidence="7">
    <location>
        <begin position="238"/>
        <end position="257"/>
    </location>
</feature>
<feature type="transmembrane region" description="Helical" evidence="7">
    <location>
        <begin position="124"/>
        <end position="156"/>
    </location>
</feature>